<evidence type="ECO:0000256" key="4">
    <source>
        <dbReference type="ARBA" id="ARBA00023136"/>
    </source>
</evidence>
<comment type="caution">
    <text evidence="8">The sequence shown here is derived from an EMBL/GenBank/DDBJ whole genome shotgun (WGS) entry which is preliminary data.</text>
</comment>
<feature type="transmembrane region" description="Helical" evidence="6">
    <location>
        <begin position="225"/>
        <end position="245"/>
    </location>
</feature>
<feature type="domain" description="Rhodopsin" evidence="7">
    <location>
        <begin position="44"/>
        <end position="248"/>
    </location>
</feature>
<dbReference type="PANTHER" id="PTHR33048:SF129">
    <property type="entry name" value="INTEGRAL MEMBRANE PROTEIN-RELATED"/>
    <property type="match status" value="1"/>
</dbReference>
<keyword evidence="9" id="KW-1185">Reference proteome</keyword>
<comment type="subcellular location">
    <subcellularLocation>
        <location evidence="1">Membrane</location>
        <topology evidence="1">Multi-pass membrane protein</topology>
    </subcellularLocation>
</comment>
<dbReference type="InterPro" id="IPR049326">
    <property type="entry name" value="Rhodopsin_dom_fungi"/>
</dbReference>
<evidence type="ECO:0000256" key="6">
    <source>
        <dbReference type="SAM" id="Phobius"/>
    </source>
</evidence>
<dbReference type="Proteomes" id="UP001274830">
    <property type="component" value="Unassembled WGS sequence"/>
</dbReference>
<comment type="similarity">
    <text evidence="5">Belongs to the SAT4 family.</text>
</comment>
<sequence length="258" mass="28515">MRLPPLSVLITWPAPNYVDPVTRGNASSIVNGIFIALVLVVVTLRFYCRTSTGALRLGWDDVMISLALLFTLGLAAVVMLAEKLYGWDRHVWDIPPDRITNANIIALVAKIVFSLAATFTRLSLCAFYYRLVKDSGIRWFKTVVHLTNAFTIAVCVAFLFISIFQCTPVKFYWEFPPTTAGTCMNEGKATLAAGIINLFNDFLCAVIPIPLVMNLHMPLKQRVGVCVLFGLGFVVIVAGSVRTYFICKSVNIVVVIES</sequence>
<evidence type="ECO:0000259" key="7">
    <source>
        <dbReference type="Pfam" id="PF20684"/>
    </source>
</evidence>
<evidence type="ECO:0000256" key="1">
    <source>
        <dbReference type="ARBA" id="ARBA00004141"/>
    </source>
</evidence>
<feature type="transmembrane region" description="Helical" evidence="6">
    <location>
        <begin position="29"/>
        <end position="47"/>
    </location>
</feature>
<dbReference type="Pfam" id="PF20684">
    <property type="entry name" value="Fung_rhodopsin"/>
    <property type="match status" value="1"/>
</dbReference>
<evidence type="ECO:0000256" key="2">
    <source>
        <dbReference type="ARBA" id="ARBA00022692"/>
    </source>
</evidence>
<organism evidence="8 9">
    <name type="scientific">Recurvomyces mirabilis</name>
    <dbReference type="NCBI Taxonomy" id="574656"/>
    <lineage>
        <taxon>Eukaryota</taxon>
        <taxon>Fungi</taxon>
        <taxon>Dikarya</taxon>
        <taxon>Ascomycota</taxon>
        <taxon>Pezizomycotina</taxon>
        <taxon>Dothideomycetes</taxon>
        <taxon>Dothideomycetidae</taxon>
        <taxon>Mycosphaerellales</taxon>
        <taxon>Teratosphaeriaceae</taxon>
        <taxon>Recurvomyces</taxon>
    </lineage>
</organism>
<dbReference type="GO" id="GO:0016020">
    <property type="term" value="C:membrane"/>
    <property type="evidence" value="ECO:0007669"/>
    <property type="project" value="UniProtKB-SubCell"/>
</dbReference>
<dbReference type="PANTHER" id="PTHR33048">
    <property type="entry name" value="PTH11-LIKE INTEGRAL MEMBRANE PROTEIN (AFU_ORTHOLOGUE AFUA_5G11245)"/>
    <property type="match status" value="1"/>
</dbReference>
<evidence type="ECO:0000256" key="5">
    <source>
        <dbReference type="ARBA" id="ARBA00038359"/>
    </source>
</evidence>
<feature type="transmembrane region" description="Helical" evidence="6">
    <location>
        <begin position="101"/>
        <end position="129"/>
    </location>
</feature>
<dbReference type="InterPro" id="IPR052337">
    <property type="entry name" value="SAT4-like"/>
</dbReference>
<gene>
    <name evidence="8" type="ORF">LTR78_003360</name>
</gene>
<feature type="transmembrane region" description="Helical" evidence="6">
    <location>
        <begin position="191"/>
        <end position="213"/>
    </location>
</feature>
<keyword evidence="4 6" id="KW-0472">Membrane</keyword>
<name>A0AAE0WRB8_9PEZI</name>
<protein>
    <recommendedName>
        <fullName evidence="7">Rhodopsin domain-containing protein</fullName>
    </recommendedName>
</protein>
<accession>A0AAE0WRB8</accession>
<keyword evidence="3 6" id="KW-1133">Transmembrane helix</keyword>
<dbReference type="AlphaFoldDB" id="A0AAE0WRB8"/>
<evidence type="ECO:0000313" key="8">
    <source>
        <dbReference type="EMBL" id="KAK3676586.1"/>
    </source>
</evidence>
<evidence type="ECO:0000313" key="9">
    <source>
        <dbReference type="Proteomes" id="UP001274830"/>
    </source>
</evidence>
<feature type="transmembrane region" description="Helical" evidence="6">
    <location>
        <begin position="59"/>
        <end position="81"/>
    </location>
</feature>
<keyword evidence="2 6" id="KW-0812">Transmembrane</keyword>
<feature type="transmembrane region" description="Helical" evidence="6">
    <location>
        <begin position="150"/>
        <end position="171"/>
    </location>
</feature>
<proteinExistence type="inferred from homology"/>
<reference evidence="8" key="1">
    <citation type="submission" date="2023-07" db="EMBL/GenBank/DDBJ databases">
        <title>Black Yeasts Isolated from many extreme environments.</title>
        <authorList>
            <person name="Coleine C."/>
            <person name="Stajich J.E."/>
            <person name="Selbmann L."/>
        </authorList>
    </citation>
    <scope>NUCLEOTIDE SEQUENCE</scope>
    <source>
        <strain evidence="8">CCFEE 5485</strain>
    </source>
</reference>
<dbReference type="EMBL" id="JAUTXT010000009">
    <property type="protein sequence ID" value="KAK3676586.1"/>
    <property type="molecule type" value="Genomic_DNA"/>
</dbReference>
<evidence type="ECO:0000256" key="3">
    <source>
        <dbReference type="ARBA" id="ARBA00022989"/>
    </source>
</evidence>